<protein>
    <submittedName>
        <fullName evidence="4">DUF4974 domain-containing protein</fullName>
    </submittedName>
</protein>
<dbReference type="PANTHER" id="PTHR30273">
    <property type="entry name" value="PERIPLASMIC SIGNAL SENSOR AND SIGMA FACTOR ACTIVATOR FECR-RELATED"/>
    <property type="match status" value="1"/>
</dbReference>
<evidence type="ECO:0000256" key="1">
    <source>
        <dbReference type="SAM" id="Phobius"/>
    </source>
</evidence>
<dbReference type="AlphaFoldDB" id="A0AAJ6BEU2"/>
<dbReference type="Pfam" id="PF16344">
    <property type="entry name" value="FecR_C"/>
    <property type="match status" value="1"/>
</dbReference>
<dbReference type="Proteomes" id="UP001220610">
    <property type="component" value="Chromosome"/>
</dbReference>
<dbReference type="PANTHER" id="PTHR30273:SF2">
    <property type="entry name" value="PROTEIN FECR"/>
    <property type="match status" value="1"/>
</dbReference>
<dbReference type="Gene3D" id="3.55.50.30">
    <property type="match status" value="1"/>
</dbReference>
<organism evidence="4 5">
    <name type="scientific">Candidatus Pseudobacter hemicellulosilyticus</name>
    <dbReference type="NCBI Taxonomy" id="3121375"/>
    <lineage>
        <taxon>Bacteria</taxon>
        <taxon>Pseudomonadati</taxon>
        <taxon>Bacteroidota</taxon>
        <taxon>Chitinophagia</taxon>
        <taxon>Chitinophagales</taxon>
        <taxon>Chitinophagaceae</taxon>
        <taxon>Pseudobacter</taxon>
    </lineage>
</organism>
<dbReference type="InterPro" id="IPR012373">
    <property type="entry name" value="Ferrdict_sens_TM"/>
</dbReference>
<accession>A0AAJ6BEU2</accession>
<feature type="domain" description="FecR protein" evidence="2">
    <location>
        <begin position="197"/>
        <end position="289"/>
    </location>
</feature>
<evidence type="ECO:0000259" key="3">
    <source>
        <dbReference type="Pfam" id="PF16344"/>
    </source>
</evidence>
<sequence>MTDQTDFDSSSFISSLYLKQLKQELTEQEQAQLEAWRNANAASAAAIEAQLTGPQLLAGLQELKAARSYTDQQLMAAGVPLPTSIAASGRVRKMGWLRYAAAIILLIAAATTWLLLERKGTADPAGKGTTVIAANDVAPGGDRAILTLADGSTILLDSAANGTLAQQEGSAVRKLSNGQLEYVRTGASTRITYNKMTIPRGGQYRLNLSDGTKVWLNAESFIQYPTAFSGKDRVVKIGGEVYFEVADNKTKPFIVQVDQSEITVIGTQFNVKAYPDESGSYTTLVQGAIQLKTPQEKVMLQPGQQAQLLGNELHLLEQAPMEEVLAWKNNMFVFRRADIESIMKTLARWYNIEVVYKGKVDELFYARIPRNTPLSNALNALQLTDKVQFTIQGTTVTVSEK</sequence>
<evidence type="ECO:0000313" key="5">
    <source>
        <dbReference type="Proteomes" id="UP001220610"/>
    </source>
</evidence>
<name>A0AAJ6BEU2_9BACT</name>
<dbReference type="InterPro" id="IPR032508">
    <property type="entry name" value="FecR_C"/>
</dbReference>
<dbReference type="InterPro" id="IPR006860">
    <property type="entry name" value="FecR"/>
</dbReference>
<dbReference type="Pfam" id="PF04773">
    <property type="entry name" value="FecR"/>
    <property type="match status" value="1"/>
</dbReference>
<keyword evidence="1" id="KW-1133">Transmembrane helix</keyword>
<evidence type="ECO:0000259" key="2">
    <source>
        <dbReference type="Pfam" id="PF04773"/>
    </source>
</evidence>
<gene>
    <name evidence="4" type="ORF">P0Y53_18150</name>
</gene>
<keyword evidence="1" id="KW-0812">Transmembrane</keyword>
<feature type="transmembrane region" description="Helical" evidence="1">
    <location>
        <begin position="96"/>
        <end position="116"/>
    </location>
</feature>
<reference evidence="4" key="1">
    <citation type="submission" date="2023-03" db="EMBL/GenBank/DDBJ databases">
        <title>Andean soil-derived lignocellulolytic bacterial consortium as a source of novel taxa and putative plastic-active enzymes.</title>
        <authorList>
            <person name="Diaz-Garcia L."/>
            <person name="Chuvochina M."/>
            <person name="Feuerriegel G."/>
            <person name="Bunk B."/>
            <person name="Sproer C."/>
            <person name="Streit W.R."/>
            <person name="Rodriguez L.M."/>
            <person name="Overmann J."/>
            <person name="Jimenez D.J."/>
        </authorList>
    </citation>
    <scope>NUCLEOTIDE SEQUENCE</scope>
    <source>
        <strain evidence="4">MAG 7</strain>
    </source>
</reference>
<dbReference type="EMBL" id="CP119311">
    <property type="protein sequence ID" value="WEK34413.1"/>
    <property type="molecule type" value="Genomic_DNA"/>
</dbReference>
<keyword evidence="1" id="KW-0472">Membrane</keyword>
<evidence type="ECO:0000313" key="4">
    <source>
        <dbReference type="EMBL" id="WEK34413.1"/>
    </source>
</evidence>
<proteinExistence type="predicted"/>
<dbReference type="Gene3D" id="2.60.120.1440">
    <property type="match status" value="1"/>
</dbReference>
<dbReference type="GO" id="GO:0016989">
    <property type="term" value="F:sigma factor antagonist activity"/>
    <property type="evidence" value="ECO:0007669"/>
    <property type="project" value="TreeGrafter"/>
</dbReference>
<feature type="domain" description="Protein FecR C-terminal" evidence="3">
    <location>
        <begin position="332"/>
        <end position="398"/>
    </location>
</feature>